<reference evidence="3 4" key="1">
    <citation type="submission" date="2015-06" db="EMBL/GenBank/DDBJ databases">
        <title>Draft genome of the ant-associated black yeast Phialophora attae CBS 131958.</title>
        <authorList>
            <person name="Moreno L.F."/>
            <person name="Stielow B.J."/>
            <person name="de Hoog S."/>
            <person name="Vicente V.A."/>
            <person name="Weiss V.A."/>
            <person name="de Vries M."/>
            <person name="Cruz L.M."/>
            <person name="Souza E.M."/>
        </authorList>
    </citation>
    <scope>NUCLEOTIDE SEQUENCE [LARGE SCALE GENOMIC DNA]</scope>
    <source>
        <strain evidence="3 4">CBS 131958</strain>
    </source>
</reference>
<dbReference type="AlphaFoldDB" id="A0A0N0NNH0"/>
<dbReference type="PANTHER" id="PTHR46108">
    <property type="entry name" value="BLUE CHEESE"/>
    <property type="match status" value="1"/>
</dbReference>
<dbReference type="EMBL" id="LFJN01000009">
    <property type="protein sequence ID" value="KPI41518.1"/>
    <property type="molecule type" value="Genomic_DNA"/>
</dbReference>
<organism evidence="3 4">
    <name type="scientific">Cyphellophora attinorum</name>
    <dbReference type="NCBI Taxonomy" id="1664694"/>
    <lineage>
        <taxon>Eukaryota</taxon>
        <taxon>Fungi</taxon>
        <taxon>Dikarya</taxon>
        <taxon>Ascomycota</taxon>
        <taxon>Pezizomycotina</taxon>
        <taxon>Eurotiomycetes</taxon>
        <taxon>Chaetothyriomycetidae</taxon>
        <taxon>Chaetothyriales</taxon>
        <taxon>Cyphellophoraceae</taxon>
        <taxon>Cyphellophora</taxon>
    </lineage>
</organism>
<dbReference type="InterPro" id="IPR051944">
    <property type="entry name" value="BEACH_domain_protein"/>
</dbReference>
<dbReference type="PANTHER" id="PTHR46108:SF4">
    <property type="entry name" value="BLUE CHEESE"/>
    <property type="match status" value="1"/>
</dbReference>
<evidence type="ECO:0000313" key="4">
    <source>
        <dbReference type="Proteomes" id="UP000038010"/>
    </source>
</evidence>
<evidence type="ECO:0000259" key="2">
    <source>
        <dbReference type="Pfam" id="PF23295"/>
    </source>
</evidence>
<sequence>MSLPVGGHGRSRAVSTAIVPQPRDDDISSLVDSLRLLACSTYASLSDALDDSTTLQQLRHKLKDDNDLHSSKGGFRRVGGHQVVLNLAENICSLYEQHGPVAETKRTLQHLGQVLGVLSASLEGHAGNQKFFRSGPVGDGWARLKVCLDRLLSNVVEGQSDDEGLEQLLGLLLAAATCEESTADLYTSLARANSGADAEEGGLSGFDTISIQNKIEAVLADGTELALPEFVVLQVHVWSKARDNLSAVTHHALPLGLTALVSGSRHNLVAAHLAGLSREILPLVFVDDLPLQQRRLWQNVSKLLYSEGASDLGEARQIFSNARSNPEAGQFLLDALKDSRRPSSVQFDLAHAGYSSVELSSLGRPFPPTDSAGYTLSIWARFDDFDQDAHTTLFGAFDSSQSCFVLIYLEKDTHHLILQTAIRGQRPSVRFKSVAFLPNKWYHIALVHKRPRTATSSKAYLFVDGEFAEQQKANYPSIPPSEKGQRLKVQGFLGTPQDLSPAQSGERCMSKWSLASAALIAEALSDDIVAVFFNLGPHYHGNFQDCLGSFQTYKASAALNLRNEMLHPGKEDNSELILAIRQKASDLIAEDRILLSISPATILDSDDRNHVDESQLVKSLSKLAAKNLMAYTRAGSNAVAVNGAIPAINDALTQESGVAMLMGEPTVAVPQPLEDAAWRLGGCAPIVLGLVAHATTTEDLALAVDILFETIRSSWRNSEVMERERGYDILAMLLRSKLTQSNDPSKPISLLPTAALDRPSLFLKLLDSILDFVGYDSHQKDQSVINNPLAYKVLLVDCNLWRCGPSAVRELYFEQFQTFAVTSVHSRFNLRRLARMRVLRRLLEALKSEPVTKTAMQSYADTFRILLPQAITAELLRSMALFITYAVNKRHVGY</sequence>
<dbReference type="OrthoDB" id="26681at2759"/>
<dbReference type="InterPro" id="IPR013320">
    <property type="entry name" value="ConA-like_dom_sf"/>
</dbReference>
<proteinExistence type="predicted"/>
<dbReference type="SUPFAM" id="SSF49899">
    <property type="entry name" value="Concanavalin A-like lectins/glucanases"/>
    <property type="match status" value="1"/>
</dbReference>
<feature type="domain" description="Alfy-like armadillo-like repeat" evidence="2">
    <location>
        <begin position="23"/>
        <end position="310"/>
    </location>
</feature>
<keyword evidence="1" id="KW-0853">WD repeat</keyword>
<gene>
    <name evidence="3" type="ORF">AB675_9363</name>
</gene>
<dbReference type="GeneID" id="28741770"/>
<dbReference type="Pfam" id="PF23295">
    <property type="entry name" value="Arm_4"/>
    <property type="match status" value="1"/>
</dbReference>
<accession>A0A0N0NNH0</accession>
<dbReference type="Gene3D" id="2.60.120.200">
    <property type="match status" value="1"/>
</dbReference>
<keyword evidence="4" id="KW-1185">Reference proteome</keyword>
<name>A0A0N0NNH0_9EURO</name>
<evidence type="ECO:0000256" key="1">
    <source>
        <dbReference type="ARBA" id="ARBA00022574"/>
    </source>
</evidence>
<evidence type="ECO:0000313" key="3">
    <source>
        <dbReference type="EMBL" id="KPI41518.1"/>
    </source>
</evidence>
<dbReference type="Pfam" id="PF13385">
    <property type="entry name" value="Laminin_G_3"/>
    <property type="match status" value="1"/>
</dbReference>
<dbReference type="RefSeq" id="XP_018001481.1">
    <property type="nucleotide sequence ID" value="XM_018149890.1"/>
</dbReference>
<comment type="caution">
    <text evidence="3">The sequence shown here is derived from an EMBL/GenBank/DDBJ whole genome shotgun (WGS) entry which is preliminary data.</text>
</comment>
<dbReference type="STRING" id="1664694.A0A0N0NNH0"/>
<protein>
    <submittedName>
        <fullName evidence="3">Beige-like protein</fullName>
    </submittedName>
</protein>
<dbReference type="Proteomes" id="UP000038010">
    <property type="component" value="Unassembled WGS sequence"/>
</dbReference>
<dbReference type="VEuPathDB" id="FungiDB:AB675_9363"/>
<dbReference type="InterPro" id="IPR056252">
    <property type="entry name" value="Alfy-like_Arm-like"/>
</dbReference>